<dbReference type="KEGG" id="vg:13405319"/>
<protein>
    <submittedName>
        <fullName evidence="1">Uncharacterized protein</fullName>
    </submittedName>
</protein>
<dbReference type="EMBL" id="JQ823122">
    <property type="protein sequence ID" value="AFM54701.1"/>
    <property type="molecule type" value="Genomic_DNA"/>
</dbReference>
<keyword evidence="2" id="KW-1185">Reference proteome</keyword>
<dbReference type="GeneID" id="13405319"/>
<name>I6R135_9CAUD</name>
<proteinExistence type="predicted"/>
<evidence type="ECO:0000313" key="1">
    <source>
        <dbReference type="EMBL" id="AFM54701.1"/>
    </source>
</evidence>
<sequence length="38" mass="4538">MKIQHKQYKNGIIFTVYFNVNGIKHKVSRYCEFTSLDS</sequence>
<dbReference type="Proteomes" id="UP000002820">
    <property type="component" value="Segment"/>
</dbReference>
<reference evidence="1 2" key="1">
    <citation type="journal article" date="2012" name="J. Virol.">
        <title>Complete Genome Sequences of Two Persicivirga Bacteriophages, P12024S and P12024L.</title>
        <authorList>
            <person name="Kang I."/>
            <person name="Jang H."/>
            <person name="Cho J.C."/>
        </authorList>
    </citation>
    <scope>NUCLEOTIDE SEQUENCE [LARGE SCALE GENOMIC DNA]</scope>
</reference>
<evidence type="ECO:0000313" key="2">
    <source>
        <dbReference type="Proteomes" id="UP000002820"/>
    </source>
</evidence>
<dbReference type="RefSeq" id="YP_006560380.1">
    <property type="nucleotide sequence ID" value="NC_018271.1"/>
</dbReference>
<organism evidence="1 2">
    <name type="scientific">Nonlabens phage P12024S</name>
    <dbReference type="NCBI Taxonomy" id="1168478"/>
    <lineage>
        <taxon>Viruses</taxon>
        <taxon>Duplodnaviria</taxon>
        <taxon>Heunggongvirae</taxon>
        <taxon>Uroviricota</taxon>
        <taxon>Caudoviricetes</taxon>
        <taxon>Inhavirus</taxon>
        <taxon>Inhavirus P12024S</taxon>
    </lineage>
</organism>
<gene>
    <name evidence="1" type="ORF">P12024S_40</name>
</gene>
<accession>I6R135</accession>